<evidence type="ECO:0000256" key="3">
    <source>
        <dbReference type="ARBA" id="ARBA00022481"/>
    </source>
</evidence>
<evidence type="ECO:0000256" key="8">
    <source>
        <dbReference type="PROSITE-ProRule" id="PRU00284"/>
    </source>
</evidence>
<keyword evidence="3" id="KW-0488">Methylation</keyword>
<feature type="domain" description="HAMP" evidence="12">
    <location>
        <begin position="244"/>
        <end position="296"/>
    </location>
</feature>
<keyword evidence="14" id="KW-1185">Reference proteome</keyword>
<dbReference type="PROSITE" id="PS50111">
    <property type="entry name" value="CHEMOTAXIS_TRANSDUC_2"/>
    <property type="match status" value="1"/>
</dbReference>
<dbReference type="PRINTS" id="PR00260">
    <property type="entry name" value="CHEMTRNSDUCR"/>
</dbReference>
<feature type="transmembrane region" description="Helical" evidence="10">
    <location>
        <begin position="44"/>
        <end position="63"/>
    </location>
</feature>
<dbReference type="SMART" id="SM00283">
    <property type="entry name" value="MA"/>
    <property type="match status" value="1"/>
</dbReference>
<evidence type="ECO:0000256" key="7">
    <source>
        <dbReference type="ARBA" id="ARBA00029447"/>
    </source>
</evidence>
<dbReference type="Gene3D" id="1.20.120.30">
    <property type="entry name" value="Aspartate receptor, ligand-binding domain"/>
    <property type="match status" value="1"/>
</dbReference>
<evidence type="ECO:0000313" key="13">
    <source>
        <dbReference type="EMBL" id="MFC4789895.1"/>
    </source>
</evidence>
<comment type="subcellular location">
    <subcellularLocation>
        <location evidence="1">Cell membrane</location>
        <topology evidence="1">Multi-pass membrane protein</topology>
    </subcellularLocation>
</comment>
<evidence type="ECO:0000256" key="2">
    <source>
        <dbReference type="ARBA" id="ARBA00022475"/>
    </source>
</evidence>
<dbReference type="Pfam" id="PF17200">
    <property type="entry name" value="sCache_2"/>
    <property type="match status" value="1"/>
</dbReference>
<feature type="coiled-coil region" evidence="9">
    <location>
        <begin position="501"/>
        <end position="539"/>
    </location>
</feature>
<keyword evidence="6 10" id="KW-0472">Membrane</keyword>
<evidence type="ECO:0000259" key="12">
    <source>
        <dbReference type="PROSITE" id="PS50885"/>
    </source>
</evidence>
<dbReference type="InterPro" id="IPR004090">
    <property type="entry name" value="Chemotax_Me-accpt_rcpt"/>
</dbReference>
<dbReference type="PANTHER" id="PTHR43531:SF14">
    <property type="entry name" value="METHYL-ACCEPTING CHEMOTAXIS PROTEIN I-RELATED"/>
    <property type="match status" value="1"/>
</dbReference>
<feature type="domain" description="Methyl-accepting transducer" evidence="11">
    <location>
        <begin position="301"/>
        <end position="530"/>
    </location>
</feature>
<evidence type="ECO:0000259" key="11">
    <source>
        <dbReference type="PROSITE" id="PS50111"/>
    </source>
</evidence>
<dbReference type="PANTHER" id="PTHR43531">
    <property type="entry name" value="PROTEIN ICFG"/>
    <property type="match status" value="1"/>
</dbReference>
<dbReference type="InterPro" id="IPR051310">
    <property type="entry name" value="MCP_chemotaxis"/>
</dbReference>
<evidence type="ECO:0000256" key="9">
    <source>
        <dbReference type="SAM" id="Coils"/>
    </source>
</evidence>
<evidence type="ECO:0000313" key="14">
    <source>
        <dbReference type="Proteomes" id="UP001596001"/>
    </source>
</evidence>
<name>A0ABV9QFC8_9BURK</name>
<dbReference type="InterPro" id="IPR003660">
    <property type="entry name" value="HAMP_dom"/>
</dbReference>
<dbReference type="CDD" id="cd11386">
    <property type="entry name" value="MCP_signal"/>
    <property type="match status" value="1"/>
</dbReference>
<dbReference type="PROSITE" id="PS50885">
    <property type="entry name" value="HAMP"/>
    <property type="match status" value="1"/>
</dbReference>
<dbReference type="Gene3D" id="1.10.287.950">
    <property type="entry name" value="Methyl-accepting chemotaxis protein"/>
    <property type="match status" value="1"/>
</dbReference>
<dbReference type="Pfam" id="PF13682">
    <property type="entry name" value="CZB"/>
    <property type="match status" value="1"/>
</dbReference>
<organism evidence="13 14">
    <name type="scientific">Giesbergeria sinuosa</name>
    <dbReference type="NCBI Taxonomy" id="80883"/>
    <lineage>
        <taxon>Bacteria</taxon>
        <taxon>Pseudomonadati</taxon>
        <taxon>Pseudomonadota</taxon>
        <taxon>Betaproteobacteria</taxon>
        <taxon>Burkholderiales</taxon>
        <taxon>Comamonadaceae</taxon>
        <taxon>Giesbergeria</taxon>
    </lineage>
</organism>
<comment type="similarity">
    <text evidence="7">Belongs to the methyl-accepting chemotaxis (MCP) protein family.</text>
</comment>
<evidence type="ECO:0000256" key="5">
    <source>
        <dbReference type="ARBA" id="ARBA00022989"/>
    </source>
</evidence>
<dbReference type="SUPFAM" id="SSF58104">
    <property type="entry name" value="Methyl-accepting chemotaxis protein (MCP) signaling domain"/>
    <property type="match status" value="1"/>
</dbReference>
<dbReference type="RefSeq" id="WP_382433712.1">
    <property type="nucleotide sequence ID" value="NZ_JBHSHJ010000011.1"/>
</dbReference>
<gene>
    <name evidence="13" type="ORF">ACFO6X_12985</name>
</gene>
<evidence type="ECO:0000256" key="4">
    <source>
        <dbReference type="ARBA" id="ARBA00022692"/>
    </source>
</evidence>
<keyword evidence="4 10" id="KW-0812">Transmembrane</keyword>
<dbReference type="SMART" id="SM01049">
    <property type="entry name" value="Cache_2"/>
    <property type="match status" value="1"/>
</dbReference>
<comment type="caution">
    <text evidence="13">The sequence shown here is derived from an EMBL/GenBank/DDBJ whole genome shotgun (WGS) entry which is preliminary data.</text>
</comment>
<dbReference type="InterPro" id="IPR004089">
    <property type="entry name" value="MCPsignal_dom"/>
</dbReference>
<dbReference type="Proteomes" id="UP001596001">
    <property type="component" value="Unassembled WGS sequence"/>
</dbReference>
<keyword evidence="8" id="KW-0807">Transducer</keyword>
<sequence>MNDSVPHSTAASLHRSDDSGFFEHHGVWAPGVRAFRNLRFATKALIISLAFMLPMLALVGWMLKTEFDTSIQSRMDATRQHVEVAYGFLTWAHGQETSGQLTQAQAQTLAKQVIGNLRYDKQEYFWINDVQQRMVMHPILPDLNGKDMRDRKDPNGFALFQAFAETGRDGGKGFVSYQWPRPGNQLPVDKLAYVQGFQPWGWVLGSGIYVDDLYSVFLHELTIAGLGVLVSVVVAGYLFLTFYRVMDGGLKETRRHLRAMTSGDLTTSPSPWGKDEAAQLMIELHAMQDALRTMVLRVRRSSDDIVHSASEIASGALDLSRRTEHTASNLEESAASMEEIAATVSNTTQHTQEASKVAQHNAQVASDGGNVMREVVNTMEGIRQSSAQISDIISTIDGIAFQTNILALNAAVEAARAGEQGRGFAVVASEVRNLAGRSAAAAKEIKTLIDSSVDQVATGTDIVRKAGSTIEDIVHSSQHVNNLLSEVATGAREQDQGIGQIGQAVQELDRMTQQNAALVEETAAAAAAMQNQAQTLASEVARFILPAMAQLSEQDDAGYGTTAVTDFDFDTAIEAHRQWKVKLRSAIAKHDKLDADTICRDDQCPLGRWIHGPGGERWGNRPLFSQLLTKHADFHQSAGAVARKINAGQYNDAEKLIGAGSHFSDISLEVTTLLSTAKRGL</sequence>
<dbReference type="InterPro" id="IPR025991">
    <property type="entry name" value="Chemoreceptor_zinc-bind_dom"/>
</dbReference>
<feature type="transmembrane region" description="Helical" evidence="10">
    <location>
        <begin position="223"/>
        <end position="245"/>
    </location>
</feature>
<keyword evidence="5 10" id="KW-1133">Transmembrane helix</keyword>
<proteinExistence type="inferred from homology"/>
<reference evidence="14" key="1">
    <citation type="journal article" date="2019" name="Int. J. Syst. Evol. Microbiol.">
        <title>The Global Catalogue of Microorganisms (GCM) 10K type strain sequencing project: providing services to taxonomists for standard genome sequencing and annotation.</title>
        <authorList>
            <consortium name="The Broad Institute Genomics Platform"/>
            <consortium name="The Broad Institute Genome Sequencing Center for Infectious Disease"/>
            <person name="Wu L."/>
            <person name="Ma J."/>
        </authorList>
    </citation>
    <scope>NUCLEOTIDE SEQUENCE [LARGE SCALE GENOMIC DNA]</scope>
    <source>
        <strain evidence="14">CCUG 49452</strain>
    </source>
</reference>
<evidence type="ECO:0000256" key="10">
    <source>
        <dbReference type="SAM" id="Phobius"/>
    </source>
</evidence>
<evidence type="ECO:0000256" key="1">
    <source>
        <dbReference type="ARBA" id="ARBA00004651"/>
    </source>
</evidence>
<keyword evidence="9" id="KW-0175">Coiled coil</keyword>
<accession>A0ABV9QFC8</accession>
<keyword evidence="2" id="KW-1003">Cell membrane</keyword>
<dbReference type="EMBL" id="JBHSHJ010000011">
    <property type="protein sequence ID" value="MFC4789895.1"/>
    <property type="molecule type" value="Genomic_DNA"/>
</dbReference>
<dbReference type="Gene3D" id="3.30.450.20">
    <property type="entry name" value="PAS domain"/>
    <property type="match status" value="1"/>
</dbReference>
<dbReference type="InterPro" id="IPR033480">
    <property type="entry name" value="sCache_2"/>
</dbReference>
<evidence type="ECO:0000256" key="6">
    <source>
        <dbReference type="ARBA" id="ARBA00023136"/>
    </source>
</evidence>
<protein>
    <submittedName>
        <fullName evidence="13">Methyl-accepting chemotaxis protein</fullName>
    </submittedName>
</protein>
<dbReference type="Pfam" id="PF00672">
    <property type="entry name" value="HAMP"/>
    <property type="match status" value="1"/>
</dbReference>
<dbReference type="Pfam" id="PF00015">
    <property type="entry name" value="MCPsignal"/>
    <property type="match status" value="1"/>
</dbReference>